<dbReference type="GO" id="GO:0003677">
    <property type="term" value="F:DNA binding"/>
    <property type="evidence" value="ECO:0007669"/>
    <property type="project" value="UniProtKB-KW"/>
</dbReference>
<comment type="similarity">
    <text evidence="2">Belongs to the TraY family.</text>
</comment>
<dbReference type="SUPFAM" id="SSF47598">
    <property type="entry name" value="Ribbon-helix-helix"/>
    <property type="match status" value="1"/>
</dbReference>
<dbReference type="Pfam" id="PF05509">
    <property type="entry name" value="TraY"/>
    <property type="match status" value="1"/>
</dbReference>
<keyword evidence="4" id="KW-0963">Cytoplasm</keyword>
<reference evidence="7" key="1">
    <citation type="journal article" date="2016" name="Front. Microbiol.">
        <title>Genome Sequence of the Piezophilic, Mesophilic Sulfate-Reducing Bacterium Desulfovibrio indicus J2T.</title>
        <authorList>
            <person name="Cao J."/>
            <person name="Maignien L."/>
            <person name="Shao Z."/>
            <person name="Alain K."/>
            <person name="Jebbar M."/>
        </authorList>
    </citation>
    <scope>NUCLEOTIDE SEQUENCE</scope>
    <source>
        <strain evidence="7">DSM 21893</strain>
    </source>
</reference>
<evidence type="ECO:0000256" key="6">
    <source>
        <dbReference type="ARBA" id="ARBA00023125"/>
    </source>
</evidence>
<evidence type="ECO:0000256" key="1">
    <source>
        <dbReference type="ARBA" id="ARBA00004496"/>
    </source>
</evidence>
<dbReference type="AlphaFoldDB" id="A0AAV4Z201"/>
<dbReference type="GO" id="GO:0005737">
    <property type="term" value="C:cytoplasm"/>
    <property type="evidence" value="ECO:0007669"/>
    <property type="project" value="UniProtKB-SubCell"/>
</dbReference>
<dbReference type="InterPro" id="IPR010985">
    <property type="entry name" value="Ribbon_hlx_hlx"/>
</dbReference>
<evidence type="ECO:0000313" key="7">
    <source>
        <dbReference type="EMBL" id="GJD37946.1"/>
    </source>
</evidence>
<evidence type="ECO:0000256" key="2">
    <source>
        <dbReference type="ARBA" id="ARBA00007183"/>
    </source>
</evidence>
<evidence type="ECO:0000256" key="3">
    <source>
        <dbReference type="ARBA" id="ARBA00020541"/>
    </source>
</evidence>
<evidence type="ECO:0000256" key="4">
    <source>
        <dbReference type="ARBA" id="ARBA00022490"/>
    </source>
</evidence>
<evidence type="ECO:0000256" key="5">
    <source>
        <dbReference type="ARBA" id="ARBA00022971"/>
    </source>
</evidence>
<name>A0AAV4Z201_9HYPH</name>
<sequence>MSGLAWTAGHMRVKQIEEPETAMIALRLPPDIEERLEALARRTGRSAHDHASDAILDHLENLEDLELAERRLEEHRRGESETIPLYDLMTRYGVDH</sequence>
<dbReference type="EMBL" id="BPQF01000002">
    <property type="protein sequence ID" value="GJD37946.1"/>
    <property type="molecule type" value="Genomic_DNA"/>
</dbReference>
<gene>
    <name evidence="7" type="ORF">OICFNHDK_0386</name>
</gene>
<evidence type="ECO:0000313" key="8">
    <source>
        <dbReference type="Proteomes" id="UP001055307"/>
    </source>
</evidence>
<reference evidence="7" key="2">
    <citation type="submission" date="2021-08" db="EMBL/GenBank/DDBJ databases">
        <authorList>
            <person name="Tani A."/>
            <person name="Ola A."/>
            <person name="Ogura Y."/>
            <person name="Katsura K."/>
            <person name="Hayashi T."/>
        </authorList>
    </citation>
    <scope>NUCLEOTIDE SEQUENCE</scope>
    <source>
        <strain evidence="7">DSM 21893</strain>
    </source>
</reference>
<dbReference type="InterPro" id="IPR008876">
    <property type="entry name" value="TraY"/>
</dbReference>
<proteinExistence type="inferred from homology"/>
<keyword evidence="6" id="KW-0238">DNA-binding</keyword>
<keyword evidence="5" id="KW-0184">Conjugation</keyword>
<keyword evidence="8" id="KW-1185">Reference proteome</keyword>
<comment type="subcellular location">
    <subcellularLocation>
        <location evidence="1">Cytoplasm</location>
    </subcellularLocation>
</comment>
<accession>A0AAV4Z201</accession>
<dbReference type="Proteomes" id="UP001055307">
    <property type="component" value="Unassembled WGS sequence"/>
</dbReference>
<organism evidence="7 8">
    <name type="scientific">Methylobacterium bullatum</name>
    <dbReference type="NCBI Taxonomy" id="570505"/>
    <lineage>
        <taxon>Bacteria</taxon>
        <taxon>Pseudomonadati</taxon>
        <taxon>Pseudomonadota</taxon>
        <taxon>Alphaproteobacteria</taxon>
        <taxon>Hyphomicrobiales</taxon>
        <taxon>Methylobacteriaceae</taxon>
        <taxon>Methylobacterium</taxon>
    </lineage>
</organism>
<dbReference type="GO" id="GO:0006355">
    <property type="term" value="P:regulation of DNA-templated transcription"/>
    <property type="evidence" value="ECO:0007669"/>
    <property type="project" value="InterPro"/>
</dbReference>
<protein>
    <recommendedName>
        <fullName evidence="3">Relaxosome protein TraY</fullName>
    </recommendedName>
</protein>
<comment type="caution">
    <text evidence="7">The sequence shown here is derived from an EMBL/GenBank/DDBJ whole genome shotgun (WGS) entry which is preliminary data.</text>
</comment>